<dbReference type="PANTHER" id="PTHR31642:SF278">
    <property type="entry name" value="TRYPTAMINE HYDROXYCINNAMOYLTRANSFERASE 1"/>
    <property type="match status" value="1"/>
</dbReference>
<evidence type="ECO:0000256" key="4">
    <source>
        <dbReference type="SAM" id="MobiDB-lite"/>
    </source>
</evidence>
<reference evidence="5" key="1">
    <citation type="submission" date="2015-12" db="EMBL/GenBank/DDBJ databases">
        <title>Update maize B73 reference genome by single molecule sequencing technologies.</title>
        <authorList>
            <consortium name="Maize Genome Sequencing Project"/>
            <person name="Ware D."/>
        </authorList>
    </citation>
    <scope>NUCLEOTIDE SEQUENCE [LARGE SCALE GENOMIC DNA]</scope>
    <source>
        <tissue evidence="5">Seedling</tissue>
    </source>
</reference>
<gene>
    <name evidence="5" type="ORF">ZEAMMB73_Zm00001d030540</name>
</gene>
<name>A0A1D6KCW0_MAIZE</name>
<dbReference type="SMR" id="A0A1D6KCW0"/>
<dbReference type="InterPro" id="IPR023213">
    <property type="entry name" value="CAT-like_dom_sf"/>
</dbReference>
<protein>
    <submittedName>
        <fullName evidence="5">Spermidine hydroxycinnamoyl transferase</fullName>
    </submittedName>
</protein>
<dbReference type="Gene3D" id="3.30.559.10">
    <property type="entry name" value="Chloramphenicol acetyltransferase-like domain"/>
    <property type="match status" value="1"/>
</dbReference>
<dbReference type="EMBL" id="CM007647">
    <property type="protein sequence ID" value="ONM01080.1"/>
    <property type="molecule type" value="Genomic_DNA"/>
</dbReference>
<comment type="similarity">
    <text evidence="1">Belongs to the plant acyltransferase family.</text>
</comment>
<feature type="region of interest" description="Disordered" evidence="4">
    <location>
        <begin position="157"/>
        <end position="192"/>
    </location>
</feature>
<dbReference type="InterPro" id="IPR050317">
    <property type="entry name" value="Plant_Fungal_Acyltransferase"/>
</dbReference>
<evidence type="ECO:0000256" key="3">
    <source>
        <dbReference type="ARBA" id="ARBA00023315"/>
    </source>
</evidence>
<accession>A0A1D6KCW0</accession>
<feature type="region of interest" description="Disordered" evidence="4">
    <location>
        <begin position="1"/>
        <end position="43"/>
    </location>
</feature>
<organism evidence="5">
    <name type="scientific">Zea mays</name>
    <name type="common">Maize</name>
    <dbReference type="NCBI Taxonomy" id="4577"/>
    <lineage>
        <taxon>Eukaryota</taxon>
        <taxon>Viridiplantae</taxon>
        <taxon>Streptophyta</taxon>
        <taxon>Embryophyta</taxon>
        <taxon>Tracheophyta</taxon>
        <taxon>Spermatophyta</taxon>
        <taxon>Magnoliopsida</taxon>
        <taxon>Liliopsida</taxon>
        <taxon>Poales</taxon>
        <taxon>Poaceae</taxon>
        <taxon>PACMAD clade</taxon>
        <taxon>Panicoideae</taxon>
        <taxon>Andropogonodae</taxon>
        <taxon>Andropogoneae</taxon>
        <taxon>Tripsacinae</taxon>
        <taxon>Zea</taxon>
    </lineage>
</organism>
<sequence length="273" mass="29934">MSSFYRPGPRPCAAPRQPIYRRPSPTARPIAVPRNPPVPRFDHRNIEFRGEHSSSRPYAVLPWTGSRTSASTSRSSSSPTSRPAWRPVHHVQCLLAHVWKKVTAARDLAPEEFTQIRVAVNCRAAPTLRCPWILRNMVLWAFPRMQARSCCPPATPRWSAPSATPVARVDADTSSPSSTSGHGGTRRRGAGVHAAGPGTAFCPDLEVDSWLGFRFHDLDFGYGAPCAFLPPDLPVEGLMILVPSCAAKGGVDLFMALDDDHVDAFKHICYSMD</sequence>
<dbReference type="ExpressionAtlas" id="A0A1D6KCW0">
    <property type="expression patterns" value="baseline and differential"/>
</dbReference>
<feature type="region of interest" description="Disordered" evidence="4">
    <location>
        <begin position="59"/>
        <end position="84"/>
    </location>
</feature>
<dbReference type="PANTHER" id="PTHR31642">
    <property type="entry name" value="TRICHOTHECENE 3-O-ACETYLTRANSFERASE"/>
    <property type="match status" value="1"/>
</dbReference>
<dbReference type="Pfam" id="PF02458">
    <property type="entry name" value="Transferase"/>
    <property type="match status" value="1"/>
</dbReference>
<dbReference type="AlphaFoldDB" id="A0A1D6KCW0"/>
<keyword evidence="2 5" id="KW-0808">Transferase</keyword>
<proteinExistence type="inferred from homology"/>
<feature type="compositionally biased region" description="Low complexity" evidence="4">
    <location>
        <begin position="66"/>
        <end position="84"/>
    </location>
</feature>
<keyword evidence="3" id="KW-0012">Acyltransferase</keyword>
<dbReference type="OMA" id="DIWHAID"/>
<dbReference type="InParanoid" id="A0A1D6KCW0"/>
<evidence type="ECO:0000313" key="5">
    <source>
        <dbReference type="EMBL" id="ONM01080.1"/>
    </source>
</evidence>
<dbReference type="GO" id="GO:0016747">
    <property type="term" value="F:acyltransferase activity, transferring groups other than amino-acyl groups"/>
    <property type="evidence" value="ECO:0007669"/>
    <property type="project" value="UniProtKB-ARBA"/>
</dbReference>
<evidence type="ECO:0000256" key="2">
    <source>
        <dbReference type="ARBA" id="ARBA00022679"/>
    </source>
</evidence>
<evidence type="ECO:0000256" key="1">
    <source>
        <dbReference type="ARBA" id="ARBA00009861"/>
    </source>
</evidence>